<keyword evidence="6" id="KW-0689">Ribosomal protein</keyword>
<keyword evidence="3 6" id="KW-0808">Transferase</keyword>
<dbReference type="PROSITE" id="PS51186">
    <property type="entry name" value="GNAT"/>
    <property type="match status" value="1"/>
</dbReference>
<dbReference type="PANTHER" id="PTHR43420:SF12">
    <property type="entry name" value="N-ACETYLTRANSFERASE DOMAIN-CONTAINING PROTEIN"/>
    <property type="match status" value="1"/>
</dbReference>
<dbReference type="RefSeq" id="WP_145020254.1">
    <property type="nucleotide sequence ID" value="NZ_VLLN01000006.1"/>
</dbReference>
<protein>
    <submittedName>
        <fullName evidence="6">[SSU ribosomal protein S18P]-alanine acetyltransferase</fullName>
    </submittedName>
</protein>
<gene>
    <name evidence="6" type="ORF">JN12_01395</name>
</gene>
<dbReference type="EMBL" id="VLLN01000006">
    <property type="protein sequence ID" value="TWJ19905.1"/>
    <property type="molecule type" value="Genomic_DNA"/>
</dbReference>
<comment type="caution">
    <text evidence="6">The sequence shown here is derived from an EMBL/GenBank/DDBJ whole genome shotgun (WGS) entry which is preliminary data.</text>
</comment>
<organism evidence="6 7">
    <name type="scientific">Geobacter argillaceus</name>
    <dbReference type="NCBI Taxonomy" id="345631"/>
    <lineage>
        <taxon>Bacteria</taxon>
        <taxon>Pseudomonadati</taxon>
        <taxon>Thermodesulfobacteriota</taxon>
        <taxon>Desulfuromonadia</taxon>
        <taxon>Geobacterales</taxon>
        <taxon>Geobacteraceae</taxon>
        <taxon>Geobacter</taxon>
    </lineage>
</organism>
<sequence length="160" mass="17667">MGTSLDEIAICPMVESDMDEVLAIENSSYPRPWLREHFQAELISPHAFPLTAFFADGRVAGYICPVLVLDEGHIMNVAVHPAFRGLGVGKLLVERVIADCRDAGAAFVSLEVRVSNEAAIGLYRRLGFVGTGTRRRYYENGEDALLMEYIFAQHGDNHAV</sequence>
<keyword evidence="6" id="KW-0687">Ribonucleoprotein</keyword>
<dbReference type="Gene3D" id="3.40.630.30">
    <property type="match status" value="1"/>
</dbReference>
<dbReference type="CDD" id="cd04301">
    <property type="entry name" value="NAT_SF"/>
    <property type="match status" value="1"/>
</dbReference>
<keyword evidence="4" id="KW-0012">Acyltransferase</keyword>
<dbReference type="InterPro" id="IPR006464">
    <property type="entry name" value="AcTrfase_RimI/Ard1"/>
</dbReference>
<dbReference type="GO" id="GO:0005840">
    <property type="term" value="C:ribosome"/>
    <property type="evidence" value="ECO:0007669"/>
    <property type="project" value="UniProtKB-KW"/>
</dbReference>
<dbReference type="InterPro" id="IPR016181">
    <property type="entry name" value="Acyl_CoA_acyltransferase"/>
</dbReference>
<name>A0A562VPU6_9BACT</name>
<dbReference type="InterPro" id="IPR000182">
    <property type="entry name" value="GNAT_dom"/>
</dbReference>
<dbReference type="AlphaFoldDB" id="A0A562VPU6"/>
<dbReference type="PANTHER" id="PTHR43420">
    <property type="entry name" value="ACETYLTRANSFERASE"/>
    <property type="match status" value="1"/>
</dbReference>
<evidence type="ECO:0000313" key="6">
    <source>
        <dbReference type="EMBL" id="TWJ19905.1"/>
    </source>
</evidence>
<dbReference type="Pfam" id="PF00583">
    <property type="entry name" value="Acetyltransf_1"/>
    <property type="match status" value="1"/>
</dbReference>
<dbReference type="GO" id="GO:0008080">
    <property type="term" value="F:N-acetyltransferase activity"/>
    <property type="evidence" value="ECO:0007669"/>
    <property type="project" value="InterPro"/>
</dbReference>
<evidence type="ECO:0000256" key="4">
    <source>
        <dbReference type="ARBA" id="ARBA00023315"/>
    </source>
</evidence>
<dbReference type="InterPro" id="IPR050680">
    <property type="entry name" value="YpeA/RimI_acetyltransf"/>
</dbReference>
<evidence type="ECO:0000256" key="2">
    <source>
        <dbReference type="ARBA" id="ARBA00022490"/>
    </source>
</evidence>
<proteinExistence type="inferred from homology"/>
<dbReference type="Proteomes" id="UP000319449">
    <property type="component" value="Unassembled WGS sequence"/>
</dbReference>
<feature type="domain" description="N-acetyltransferase" evidence="5">
    <location>
        <begin position="8"/>
        <end position="152"/>
    </location>
</feature>
<keyword evidence="2" id="KW-0963">Cytoplasm</keyword>
<dbReference type="NCBIfam" id="TIGR01575">
    <property type="entry name" value="rimI"/>
    <property type="match status" value="1"/>
</dbReference>
<dbReference type="OrthoDB" id="529907at2"/>
<accession>A0A562VPU6</accession>
<dbReference type="SUPFAM" id="SSF55729">
    <property type="entry name" value="Acyl-CoA N-acyltransferases (Nat)"/>
    <property type="match status" value="1"/>
</dbReference>
<keyword evidence="7" id="KW-1185">Reference proteome</keyword>
<evidence type="ECO:0000256" key="1">
    <source>
        <dbReference type="ARBA" id="ARBA00005395"/>
    </source>
</evidence>
<evidence type="ECO:0000313" key="7">
    <source>
        <dbReference type="Proteomes" id="UP000319449"/>
    </source>
</evidence>
<evidence type="ECO:0000256" key="3">
    <source>
        <dbReference type="ARBA" id="ARBA00022679"/>
    </source>
</evidence>
<evidence type="ECO:0000259" key="5">
    <source>
        <dbReference type="PROSITE" id="PS51186"/>
    </source>
</evidence>
<comment type="similarity">
    <text evidence="1">Belongs to the acetyltransferase family. RimI subfamily.</text>
</comment>
<reference evidence="6 7" key="1">
    <citation type="submission" date="2019-07" db="EMBL/GenBank/DDBJ databases">
        <title>Genomic Encyclopedia of Archaeal and Bacterial Type Strains, Phase II (KMG-II): from individual species to whole genera.</title>
        <authorList>
            <person name="Goeker M."/>
        </authorList>
    </citation>
    <scope>NUCLEOTIDE SEQUENCE [LARGE SCALE GENOMIC DNA]</scope>
    <source>
        <strain evidence="6 7">ATCC BAA-1139</strain>
    </source>
</reference>